<feature type="transmembrane region" description="Helical" evidence="9">
    <location>
        <begin position="103"/>
        <end position="122"/>
    </location>
</feature>
<dbReference type="Pfam" id="PF03739">
    <property type="entry name" value="LptF_LptG"/>
    <property type="match status" value="1"/>
</dbReference>
<comment type="function">
    <text evidence="1">Part of the ABC transporter complex LptBFG involved in the translocation of lipopolysaccharide (LPS) from the inner membrane to the outer membrane.</text>
</comment>
<keyword evidence="5 9" id="KW-0812">Transmembrane</keyword>
<dbReference type="Proteomes" id="UP000887104">
    <property type="component" value="Unassembled WGS sequence"/>
</dbReference>
<sequence>MRILDMYIAKVLISTSSLALLVLTGLSGIIKWVDQLRVVGRGTYTMMDAAVYVLFLIPRDIELFFPMAVLLGALIGMGMLASNSELVVMQSAGLSRLQITMSAMKTAIPLMIMVMMLTEWVAPVAELRAKEIKRTNVSGGSLIDSSRGIWAKDGDLFVNIGGAADINNLRDITLYEFDDTTTLISTIHADSAEYKDEYWQLKDVRRTTLKNEQVVLVNLDEDKWISSLTPEKLSVVSVKPEALSIEGLLDYLDYLESNNQASERYELALWRKLMQPITVAVMMLVALSFVFGPLRTVTMGARVLLGVVAGFSFYICSEIFGPLSIVYGLPAFISAGMPALIFSIGALYFIRK</sequence>
<evidence type="ECO:0000256" key="6">
    <source>
        <dbReference type="ARBA" id="ARBA00022989"/>
    </source>
</evidence>
<protein>
    <submittedName>
        <fullName evidence="10">LPS export ABC transporter permease LptG</fullName>
    </submittedName>
</protein>
<name>A0ABQ4P2F0_9GAMM</name>
<gene>
    <name evidence="10" type="primary">lptG</name>
    <name evidence="10" type="ORF">TUM4438_06550</name>
</gene>
<comment type="similarity">
    <text evidence="3">Belongs to the LptF/LptG family.</text>
</comment>
<reference evidence="10" key="1">
    <citation type="submission" date="2021-05" db="EMBL/GenBank/DDBJ databases">
        <title>Molecular characterization for Shewanella algae harboring chromosomal blaOXA-55-like strains isolated from clinical and environment sample.</title>
        <authorList>
            <person name="Ohama Y."/>
            <person name="Aoki K."/>
            <person name="Harada S."/>
            <person name="Moriya K."/>
            <person name="Ishii Y."/>
            <person name="Tateda K."/>
        </authorList>
    </citation>
    <scope>NUCLEOTIDE SEQUENCE</scope>
    <source>
        <strain evidence="10">JCM 11563</strain>
    </source>
</reference>
<evidence type="ECO:0000313" key="10">
    <source>
        <dbReference type="EMBL" id="GIU41695.1"/>
    </source>
</evidence>
<dbReference type="PANTHER" id="PTHR33529">
    <property type="entry name" value="SLR0882 PROTEIN-RELATED"/>
    <property type="match status" value="1"/>
</dbReference>
<accession>A0ABQ4P2F0</accession>
<keyword evidence="7 9" id="KW-0472">Membrane</keyword>
<dbReference type="InterPro" id="IPR005495">
    <property type="entry name" value="LptG/LptF_permease"/>
</dbReference>
<organism evidence="10 11">
    <name type="scientific">Shewanella sairae</name>
    <dbReference type="NCBI Taxonomy" id="190310"/>
    <lineage>
        <taxon>Bacteria</taxon>
        <taxon>Pseudomonadati</taxon>
        <taxon>Pseudomonadota</taxon>
        <taxon>Gammaproteobacteria</taxon>
        <taxon>Alteromonadales</taxon>
        <taxon>Shewanellaceae</taxon>
        <taxon>Shewanella</taxon>
    </lineage>
</organism>
<evidence type="ECO:0000256" key="2">
    <source>
        <dbReference type="ARBA" id="ARBA00004651"/>
    </source>
</evidence>
<proteinExistence type="inferred from homology"/>
<comment type="subunit">
    <text evidence="8">Component of the lipopolysaccharide transport and assembly complex. The LptBFG transporter is composed of two ATP-binding proteins (LptB) and two transmembrane proteins (LptF and LptG).</text>
</comment>
<evidence type="ECO:0000256" key="3">
    <source>
        <dbReference type="ARBA" id="ARBA00007725"/>
    </source>
</evidence>
<dbReference type="InterPro" id="IPR030923">
    <property type="entry name" value="LptG"/>
</dbReference>
<evidence type="ECO:0000256" key="8">
    <source>
        <dbReference type="ARBA" id="ARBA00026081"/>
    </source>
</evidence>
<evidence type="ECO:0000313" key="11">
    <source>
        <dbReference type="Proteomes" id="UP000887104"/>
    </source>
</evidence>
<feature type="transmembrane region" description="Helical" evidence="9">
    <location>
        <begin position="331"/>
        <end position="350"/>
    </location>
</feature>
<evidence type="ECO:0000256" key="1">
    <source>
        <dbReference type="ARBA" id="ARBA00002265"/>
    </source>
</evidence>
<dbReference type="EMBL" id="BPEY01000007">
    <property type="protein sequence ID" value="GIU41695.1"/>
    <property type="molecule type" value="Genomic_DNA"/>
</dbReference>
<feature type="transmembrane region" description="Helical" evidence="9">
    <location>
        <begin position="303"/>
        <end position="325"/>
    </location>
</feature>
<feature type="transmembrane region" description="Helical" evidence="9">
    <location>
        <begin position="273"/>
        <end position="291"/>
    </location>
</feature>
<comment type="caution">
    <text evidence="10">The sequence shown here is derived from an EMBL/GenBank/DDBJ whole genome shotgun (WGS) entry which is preliminary data.</text>
</comment>
<feature type="transmembrane region" description="Helical" evidence="9">
    <location>
        <begin position="63"/>
        <end position="82"/>
    </location>
</feature>
<dbReference type="RefSeq" id="WP_220779377.1">
    <property type="nucleotide sequence ID" value="NZ_BPEY01000007.1"/>
</dbReference>
<keyword evidence="4" id="KW-1003">Cell membrane</keyword>
<evidence type="ECO:0000256" key="4">
    <source>
        <dbReference type="ARBA" id="ARBA00022475"/>
    </source>
</evidence>
<evidence type="ECO:0000256" key="5">
    <source>
        <dbReference type="ARBA" id="ARBA00022692"/>
    </source>
</evidence>
<comment type="subcellular location">
    <subcellularLocation>
        <location evidence="2">Cell membrane</location>
        <topology evidence="2">Multi-pass membrane protein</topology>
    </subcellularLocation>
</comment>
<dbReference type="PANTHER" id="PTHR33529:SF2">
    <property type="entry name" value="LIPOPOLYSACCHARIDE EXPORT SYSTEM PERMEASE PROTEIN LPTG"/>
    <property type="match status" value="1"/>
</dbReference>
<evidence type="ECO:0000256" key="9">
    <source>
        <dbReference type="SAM" id="Phobius"/>
    </source>
</evidence>
<keyword evidence="6 9" id="KW-1133">Transmembrane helix</keyword>
<keyword evidence="11" id="KW-1185">Reference proteome</keyword>
<evidence type="ECO:0000256" key="7">
    <source>
        <dbReference type="ARBA" id="ARBA00023136"/>
    </source>
</evidence>
<dbReference type="NCBIfam" id="TIGR04408">
    <property type="entry name" value="LptG_lptG"/>
    <property type="match status" value="1"/>
</dbReference>
<feature type="transmembrane region" description="Helical" evidence="9">
    <location>
        <begin position="6"/>
        <end position="26"/>
    </location>
</feature>